<sequence>MVIDGSEHKMNGVTKALGLPVSESTVSPPLIKTDNTTKIPPTQDSLPQKQLKERAQTTGVNIAQTVEAPLQISKPVTRQRWGFWVRVCWAALVVVMVFLGSLGSGDGVSRFVGATTMVFLGFGGFWVAAAAAMVLKIWVCLLNDVCR</sequence>
<gene>
    <name evidence="2" type="ORF">LWI29_028696</name>
</gene>
<keyword evidence="1" id="KW-0812">Transmembrane</keyword>
<evidence type="ECO:0000313" key="3">
    <source>
        <dbReference type="Proteomes" id="UP001168877"/>
    </source>
</evidence>
<reference evidence="2" key="1">
    <citation type="journal article" date="2022" name="Plant J.">
        <title>Strategies of tolerance reflected in two North American maple genomes.</title>
        <authorList>
            <person name="McEvoy S.L."/>
            <person name="Sezen U.U."/>
            <person name="Trouern-Trend A."/>
            <person name="McMahon S.M."/>
            <person name="Schaberg P.G."/>
            <person name="Yang J."/>
            <person name="Wegrzyn J.L."/>
            <person name="Swenson N.G."/>
        </authorList>
    </citation>
    <scope>NUCLEOTIDE SEQUENCE</scope>
    <source>
        <strain evidence="2">NS2018</strain>
    </source>
</reference>
<protein>
    <submittedName>
        <fullName evidence="2">Uncharacterized protein</fullName>
    </submittedName>
</protein>
<name>A0AA39W975_ACESA</name>
<proteinExistence type="predicted"/>
<dbReference type="AlphaFoldDB" id="A0AA39W975"/>
<dbReference type="EMBL" id="JAUESC010000001">
    <property type="protein sequence ID" value="KAK0608308.1"/>
    <property type="molecule type" value="Genomic_DNA"/>
</dbReference>
<comment type="caution">
    <text evidence="2">The sequence shown here is derived from an EMBL/GenBank/DDBJ whole genome shotgun (WGS) entry which is preliminary data.</text>
</comment>
<dbReference type="Proteomes" id="UP001168877">
    <property type="component" value="Unassembled WGS sequence"/>
</dbReference>
<accession>A0AA39W975</accession>
<keyword evidence="1" id="KW-0472">Membrane</keyword>
<keyword evidence="1" id="KW-1133">Transmembrane helix</keyword>
<evidence type="ECO:0000256" key="1">
    <source>
        <dbReference type="SAM" id="Phobius"/>
    </source>
</evidence>
<keyword evidence="3" id="KW-1185">Reference proteome</keyword>
<organism evidence="2 3">
    <name type="scientific">Acer saccharum</name>
    <name type="common">Sugar maple</name>
    <dbReference type="NCBI Taxonomy" id="4024"/>
    <lineage>
        <taxon>Eukaryota</taxon>
        <taxon>Viridiplantae</taxon>
        <taxon>Streptophyta</taxon>
        <taxon>Embryophyta</taxon>
        <taxon>Tracheophyta</taxon>
        <taxon>Spermatophyta</taxon>
        <taxon>Magnoliopsida</taxon>
        <taxon>eudicotyledons</taxon>
        <taxon>Gunneridae</taxon>
        <taxon>Pentapetalae</taxon>
        <taxon>rosids</taxon>
        <taxon>malvids</taxon>
        <taxon>Sapindales</taxon>
        <taxon>Sapindaceae</taxon>
        <taxon>Hippocastanoideae</taxon>
        <taxon>Acereae</taxon>
        <taxon>Acer</taxon>
    </lineage>
</organism>
<reference evidence="2" key="2">
    <citation type="submission" date="2023-06" db="EMBL/GenBank/DDBJ databases">
        <authorList>
            <person name="Swenson N.G."/>
            <person name="Wegrzyn J.L."/>
            <person name="Mcevoy S.L."/>
        </authorList>
    </citation>
    <scope>NUCLEOTIDE SEQUENCE</scope>
    <source>
        <strain evidence="2">NS2018</strain>
        <tissue evidence="2">Leaf</tissue>
    </source>
</reference>
<evidence type="ECO:0000313" key="2">
    <source>
        <dbReference type="EMBL" id="KAK0608308.1"/>
    </source>
</evidence>
<feature type="transmembrane region" description="Helical" evidence="1">
    <location>
        <begin position="83"/>
        <end position="105"/>
    </location>
</feature>
<feature type="transmembrane region" description="Helical" evidence="1">
    <location>
        <begin position="117"/>
        <end position="141"/>
    </location>
</feature>